<organism evidence="3 4">
    <name type="scientific">Parastrongyloides trichosuri</name>
    <name type="common">Possum-specific nematode worm</name>
    <dbReference type="NCBI Taxonomy" id="131310"/>
    <lineage>
        <taxon>Eukaryota</taxon>
        <taxon>Metazoa</taxon>
        <taxon>Ecdysozoa</taxon>
        <taxon>Nematoda</taxon>
        <taxon>Chromadorea</taxon>
        <taxon>Rhabditida</taxon>
        <taxon>Tylenchina</taxon>
        <taxon>Panagrolaimomorpha</taxon>
        <taxon>Strongyloidoidea</taxon>
        <taxon>Strongyloididae</taxon>
        <taxon>Parastrongyloides</taxon>
    </lineage>
</organism>
<keyword evidence="1" id="KW-0238">DNA-binding</keyword>
<name>A0A0N4ZAA1_PARTI</name>
<accession>A0A0N4ZAA1</accession>
<reference evidence="4" key="1">
    <citation type="submission" date="2017-02" db="UniProtKB">
        <authorList>
            <consortium name="WormBaseParasite"/>
        </authorList>
    </citation>
    <scope>IDENTIFICATION</scope>
</reference>
<dbReference type="STRING" id="131310.A0A0N4ZAA1"/>
<dbReference type="Pfam" id="PF16900">
    <property type="entry name" value="REPA_OB_2"/>
    <property type="match status" value="1"/>
</dbReference>
<proteinExistence type="predicted"/>
<dbReference type="Gene3D" id="2.40.50.140">
    <property type="entry name" value="Nucleic acid-binding proteins"/>
    <property type="match status" value="1"/>
</dbReference>
<sequence>MNLGSIYLVILDKDVKINDKKSKFGNFTNVDKEITINEHIKFLELPVQFKFDHPGYNVLPVDFKTCESYDTSSVDILGRIVKITPIENFIQPKSEKVSCKRHMFLVDKNEKVIAIAIFGQRCFKIGEEQIDKIVLIKGVSIKRHESGFQYISIDDKSLFLNEPESLINDMVIGTQSINKDNLVYPEITKVEKISEILNNCYTLERIIKFGKDNTNFKDKFVYCFVRVLKWGTFGKGKYELAGTPTETANRKNQDVLYTRVTLNDSTAVQGQISLFSNRIVPFINKNEIAIRRMIEEKNELNFMVF</sequence>
<dbReference type="SUPFAM" id="SSF50249">
    <property type="entry name" value="Nucleic acid-binding proteins"/>
    <property type="match status" value="1"/>
</dbReference>
<dbReference type="AlphaFoldDB" id="A0A0N4ZAA1"/>
<feature type="domain" description="Replication protein A OB" evidence="2">
    <location>
        <begin position="71"/>
        <end position="142"/>
    </location>
</feature>
<evidence type="ECO:0000259" key="2">
    <source>
        <dbReference type="Pfam" id="PF16900"/>
    </source>
</evidence>
<protein>
    <submittedName>
        <fullName evidence="4">REPA_OB_2 domain-containing protein</fullName>
    </submittedName>
</protein>
<evidence type="ECO:0000313" key="3">
    <source>
        <dbReference type="Proteomes" id="UP000038045"/>
    </source>
</evidence>
<evidence type="ECO:0000256" key="1">
    <source>
        <dbReference type="ARBA" id="ARBA00023125"/>
    </source>
</evidence>
<dbReference type="WBParaSite" id="PTRK_0000433400.1">
    <property type="protein sequence ID" value="PTRK_0000433400.1"/>
    <property type="gene ID" value="PTRK_0000433400"/>
</dbReference>
<dbReference type="GO" id="GO:0003677">
    <property type="term" value="F:DNA binding"/>
    <property type="evidence" value="ECO:0007669"/>
    <property type="project" value="UniProtKB-KW"/>
</dbReference>
<dbReference type="Proteomes" id="UP000038045">
    <property type="component" value="Unplaced"/>
</dbReference>
<evidence type="ECO:0000313" key="4">
    <source>
        <dbReference type="WBParaSite" id="PTRK_0000433400.1"/>
    </source>
</evidence>
<dbReference type="InterPro" id="IPR031657">
    <property type="entry name" value="REPA_OB_2"/>
</dbReference>
<dbReference type="InterPro" id="IPR012340">
    <property type="entry name" value="NA-bd_OB-fold"/>
</dbReference>
<keyword evidence="3" id="KW-1185">Reference proteome</keyword>